<keyword evidence="3" id="KW-0342">GTP-binding</keyword>
<sequence>MTMTDSVAHIIIVTGMSGAGRSTAANALEDGGWRVIDNLPAQLLPSLVDIATTKGSGMNRLAVVVDVRGGDSVEELAPLIETLRVETNLRVLFLDATDEELIKRFESVRRPHPLQGDGTLIDGIRTERTRLETLRGYADVVVDTTGLNTHQTTTLVFDTFRSDDSADVNVVIESFGFKHGLPADADIVGDVRFLPNPFWTESLRDENGLHPDVSAFVLGQTDVEQYLDGLVLMLGATLRGYARENKRHATIAIGCTGGKHRSVAIAEELARRIGEIPGVAVTRKHRDIGRE</sequence>
<protein>
    <submittedName>
        <fullName evidence="6">Unannotated protein</fullName>
    </submittedName>
</protein>
<dbReference type="GO" id="GO:0005525">
    <property type="term" value="F:GTP binding"/>
    <property type="evidence" value="ECO:0007669"/>
    <property type="project" value="UniProtKB-KW"/>
</dbReference>
<dbReference type="Pfam" id="PF03668">
    <property type="entry name" value="RapZ-like_N"/>
    <property type="match status" value="1"/>
</dbReference>
<dbReference type="InterPro" id="IPR053931">
    <property type="entry name" value="RapZ_C"/>
</dbReference>
<dbReference type="GO" id="GO:0005524">
    <property type="term" value="F:ATP binding"/>
    <property type="evidence" value="ECO:0007669"/>
    <property type="project" value="UniProtKB-KW"/>
</dbReference>
<evidence type="ECO:0000256" key="3">
    <source>
        <dbReference type="ARBA" id="ARBA00023134"/>
    </source>
</evidence>
<dbReference type="PIRSF" id="PIRSF005052">
    <property type="entry name" value="P-loopkin"/>
    <property type="match status" value="1"/>
</dbReference>
<keyword evidence="2" id="KW-0067">ATP-binding</keyword>
<dbReference type="NCBIfam" id="NF003828">
    <property type="entry name" value="PRK05416.1"/>
    <property type="match status" value="1"/>
</dbReference>
<dbReference type="Gene3D" id="3.40.50.300">
    <property type="entry name" value="P-loop containing nucleotide triphosphate hydrolases"/>
    <property type="match status" value="1"/>
</dbReference>
<dbReference type="PANTHER" id="PTHR30448">
    <property type="entry name" value="RNASE ADAPTER PROTEIN RAPZ"/>
    <property type="match status" value="1"/>
</dbReference>
<organism evidence="6">
    <name type="scientific">freshwater metagenome</name>
    <dbReference type="NCBI Taxonomy" id="449393"/>
    <lineage>
        <taxon>unclassified sequences</taxon>
        <taxon>metagenomes</taxon>
        <taxon>ecological metagenomes</taxon>
    </lineage>
</organism>
<dbReference type="PANTHER" id="PTHR30448:SF0">
    <property type="entry name" value="RNASE ADAPTER PROTEIN RAPZ"/>
    <property type="match status" value="1"/>
</dbReference>
<dbReference type="InterPro" id="IPR005337">
    <property type="entry name" value="RapZ-like"/>
</dbReference>
<feature type="domain" description="RapZ C-terminal" evidence="5">
    <location>
        <begin position="169"/>
        <end position="288"/>
    </location>
</feature>
<dbReference type="HAMAP" id="MF_00636">
    <property type="entry name" value="RapZ_like"/>
    <property type="match status" value="1"/>
</dbReference>
<evidence type="ECO:0000259" key="4">
    <source>
        <dbReference type="Pfam" id="PF03668"/>
    </source>
</evidence>
<proteinExistence type="inferred from homology"/>
<evidence type="ECO:0000313" key="6">
    <source>
        <dbReference type="EMBL" id="CAB4624009.1"/>
    </source>
</evidence>
<keyword evidence="1" id="KW-0547">Nucleotide-binding</keyword>
<name>A0A6J6IHT0_9ZZZZ</name>
<evidence type="ECO:0000256" key="1">
    <source>
        <dbReference type="ARBA" id="ARBA00022741"/>
    </source>
</evidence>
<dbReference type="InterPro" id="IPR027417">
    <property type="entry name" value="P-loop_NTPase"/>
</dbReference>
<accession>A0A6J6IHT0</accession>
<dbReference type="AlphaFoldDB" id="A0A6J6IHT0"/>
<feature type="domain" description="RapZ-like N-terminal" evidence="4">
    <location>
        <begin position="9"/>
        <end position="162"/>
    </location>
</feature>
<dbReference type="InterPro" id="IPR053930">
    <property type="entry name" value="RapZ-like_N"/>
</dbReference>
<evidence type="ECO:0000256" key="2">
    <source>
        <dbReference type="ARBA" id="ARBA00022840"/>
    </source>
</evidence>
<dbReference type="SUPFAM" id="SSF52540">
    <property type="entry name" value="P-loop containing nucleoside triphosphate hydrolases"/>
    <property type="match status" value="1"/>
</dbReference>
<dbReference type="Pfam" id="PF22740">
    <property type="entry name" value="PapZ_C"/>
    <property type="match status" value="1"/>
</dbReference>
<evidence type="ECO:0000259" key="5">
    <source>
        <dbReference type="Pfam" id="PF22740"/>
    </source>
</evidence>
<dbReference type="EMBL" id="CAEZVJ010000020">
    <property type="protein sequence ID" value="CAB4624009.1"/>
    <property type="molecule type" value="Genomic_DNA"/>
</dbReference>
<gene>
    <name evidence="6" type="ORF">UFOPK1961_00306</name>
</gene>
<reference evidence="6" key="1">
    <citation type="submission" date="2020-05" db="EMBL/GenBank/DDBJ databases">
        <authorList>
            <person name="Chiriac C."/>
            <person name="Salcher M."/>
            <person name="Ghai R."/>
            <person name="Kavagutti S V."/>
        </authorList>
    </citation>
    <scope>NUCLEOTIDE SEQUENCE</scope>
</reference>